<organism evidence="2 3">
    <name type="scientific">Paraferrimonas haliotis</name>
    <dbReference type="NCBI Taxonomy" id="2013866"/>
    <lineage>
        <taxon>Bacteria</taxon>
        <taxon>Pseudomonadati</taxon>
        <taxon>Pseudomonadota</taxon>
        <taxon>Gammaproteobacteria</taxon>
        <taxon>Alteromonadales</taxon>
        <taxon>Ferrimonadaceae</taxon>
        <taxon>Paraferrimonas</taxon>
    </lineage>
</organism>
<dbReference type="InterPro" id="IPR015947">
    <property type="entry name" value="PUA-like_sf"/>
</dbReference>
<keyword evidence="3" id="KW-1185">Reference proteome</keyword>
<proteinExistence type="predicted"/>
<gene>
    <name evidence="2" type="ORF">GCM10007894_04780</name>
</gene>
<dbReference type="InterPro" id="IPR003111">
    <property type="entry name" value="Lon_prtase_N"/>
</dbReference>
<protein>
    <submittedName>
        <fullName evidence="2">Peptidase S16</fullName>
    </submittedName>
</protein>
<dbReference type="Proteomes" id="UP001157439">
    <property type="component" value="Unassembled WGS sequence"/>
</dbReference>
<feature type="domain" description="Lon N-terminal" evidence="1">
    <location>
        <begin position="3"/>
        <end position="184"/>
    </location>
</feature>
<dbReference type="EMBL" id="BSPO01000001">
    <property type="protein sequence ID" value="GLS82501.1"/>
    <property type="molecule type" value="Genomic_DNA"/>
</dbReference>
<evidence type="ECO:0000259" key="1">
    <source>
        <dbReference type="Pfam" id="PF02190"/>
    </source>
</evidence>
<comment type="caution">
    <text evidence="2">The sequence shown here is derived from an EMBL/GenBank/DDBJ whole genome shotgun (WGS) entry which is preliminary data.</text>
</comment>
<dbReference type="AlphaFoldDB" id="A0AA37TQ41"/>
<dbReference type="SUPFAM" id="SSF88697">
    <property type="entry name" value="PUA domain-like"/>
    <property type="match status" value="1"/>
</dbReference>
<dbReference type="RefSeq" id="WP_095498049.1">
    <property type="nucleotide sequence ID" value="NZ_BSPO01000001.1"/>
</dbReference>
<sequence>MKIAVFPLPILLLPGGISKLRIFESRYKRLVAEAHHCDNSFVLCPAINEGESTPFNIGTRVEIIDFDVLEDGLLGITIEAKERVSLFDFSQDDDGLHRAAYIAMAPYTTERSIDEFPLLVTSLKQVLPHDFDIDERKLEQNLCDLAWICQRWLECIPFENSSIKRILAEQKLDDLLEVLTQLVDEFVSKNA</sequence>
<evidence type="ECO:0000313" key="3">
    <source>
        <dbReference type="Proteomes" id="UP001157439"/>
    </source>
</evidence>
<accession>A0AA37TQ41</accession>
<evidence type="ECO:0000313" key="2">
    <source>
        <dbReference type="EMBL" id="GLS82501.1"/>
    </source>
</evidence>
<reference evidence="2 3" key="1">
    <citation type="journal article" date="2014" name="Int. J. Syst. Evol. Microbiol.">
        <title>Complete genome sequence of Corynebacterium casei LMG S-19264T (=DSM 44701T), isolated from a smear-ripened cheese.</title>
        <authorList>
            <consortium name="US DOE Joint Genome Institute (JGI-PGF)"/>
            <person name="Walter F."/>
            <person name="Albersmeier A."/>
            <person name="Kalinowski J."/>
            <person name="Ruckert C."/>
        </authorList>
    </citation>
    <scope>NUCLEOTIDE SEQUENCE [LARGE SCALE GENOMIC DNA]</scope>
    <source>
        <strain evidence="2 3">NBRC 112785</strain>
    </source>
</reference>
<dbReference type="Pfam" id="PF02190">
    <property type="entry name" value="LON_substr_bdg"/>
    <property type="match status" value="1"/>
</dbReference>
<name>A0AA37TQ41_9GAMM</name>
<dbReference type="InterPro" id="IPR046336">
    <property type="entry name" value="Lon_prtase_N_sf"/>
</dbReference>
<dbReference type="Gene3D" id="2.30.130.40">
    <property type="entry name" value="LON domain-like"/>
    <property type="match status" value="1"/>
</dbReference>